<dbReference type="InterPro" id="IPR009057">
    <property type="entry name" value="Homeodomain-like_sf"/>
</dbReference>
<dbReference type="Gene3D" id="1.10.10.60">
    <property type="entry name" value="Homeodomain-like"/>
    <property type="match status" value="1"/>
</dbReference>
<gene>
    <name evidence="4" type="primary">cdhR_7</name>
    <name evidence="4" type="ORF">LA5096_03701</name>
</gene>
<dbReference type="Proteomes" id="UP000049983">
    <property type="component" value="Unassembled WGS sequence"/>
</dbReference>
<dbReference type="SUPFAM" id="SSF46689">
    <property type="entry name" value="Homeodomain-like"/>
    <property type="match status" value="2"/>
</dbReference>
<dbReference type="SUPFAM" id="SSF52317">
    <property type="entry name" value="Class I glutamine amidotransferase-like"/>
    <property type="match status" value="1"/>
</dbReference>
<dbReference type="PROSITE" id="PS01124">
    <property type="entry name" value="HTH_ARAC_FAMILY_2"/>
    <property type="match status" value="1"/>
</dbReference>
<evidence type="ECO:0000313" key="4">
    <source>
        <dbReference type="EMBL" id="CTQ73546.1"/>
    </source>
</evidence>
<dbReference type="Pfam" id="PF12833">
    <property type="entry name" value="HTH_18"/>
    <property type="match status" value="1"/>
</dbReference>
<dbReference type="OrthoDB" id="186587at2"/>
<proteinExistence type="predicted"/>
<dbReference type="STRING" id="311410.LA5095_00561"/>
<keyword evidence="5" id="KW-1185">Reference proteome</keyword>
<reference evidence="5" key="1">
    <citation type="submission" date="2015-07" db="EMBL/GenBank/DDBJ databases">
        <authorList>
            <person name="Rodrigo-Torres Lidia"/>
            <person name="Arahal R.David."/>
        </authorList>
    </citation>
    <scope>NUCLEOTIDE SEQUENCE [LARGE SCALE GENOMIC DNA]</scope>
    <source>
        <strain evidence="5">CECT 5096</strain>
    </source>
</reference>
<dbReference type="InterPro" id="IPR052158">
    <property type="entry name" value="INH-QAR"/>
</dbReference>
<organism evidence="4 5">
    <name type="scientific">Roseibium album</name>
    <dbReference type="NCBI Taxonomy" id="311410"/>
    <lineage>
        <taxon>Bacteria</taxon>
        <taxon>Pseudomonadati</taxon>
        <taxon>Pseudomonadota</taxon>
        <taxon>Alphaproteobacteria</taxon>
        <taxon>Hyphomicrobiales</taxon>
        <taxon>Stappiaceae</taxon>
        <taxon>Roseibium</taxon>
    </lineage>
</organism>
<feature type="domain" description="HTH araC/xylS-type" evidence="3">
    <location>
        <begin position="224"/>
        <end position="322"/>
    </location>
</feature>
<keyword evidence="1" id="KW-0805">Transcription regulation</keyword>
<evidence type="ECO:0000256" key="2">
    <source>
        <dbReference type="ARBA" id="ARBA00023163"/>
    </source>
</evidence>
<evidence type="ECO:0000313" key="5">
    <source>
        <dbReference type="Proteomes" id="UP000049983"/>
    </source>
</evidence>
<protein>
    <submittedName>
        <fullName evidence="4">Carnitine catabolism transcriptional activator</fullName>
    </submittedName>
</protein>
<dbReference type="GO" id="GO:0003700">
    <property type="term" value="F:DNA-binding transcription factor activity"/>
    <property type="evidence" value="ECO:0007669"/>
    <property type="project" value="InterPro"/>
</dbReference>
<dbReference type="InterPro" id="IPR002818">
    <property type="entry name" value="DJ-1/PfpI"/>
</dbReference>
<dbReference type="PANTHER" id="PTHR43130">
    <property type="entry name" value="ARAC-FAMILY TRANSCRIPTIONAL REGULATOR"/>
    <property type="match status" value="1"/>
</dbReference>
<dbReference type="Pfam" id="PF01965">
    <property type="entry name" value="DJ-1_PfpI"/>
    <property type="match status" value="1"/>
</dbReference>
<keyword evidence="2" id="KW-0804">Transcription</keyword>
<name>A0A0M6ZER6_9HYPH</name>
<dbReference type="AlphaFoldDB" id="A0A0M6ZER6"/>
<evidence type="ECO:0000259" key="3">
    <source>
        <dbReference type="PROSITE" id="PS01124"/>
    </source>
</evidence>
<evidence type="ECO:0000256" key="1">
    <source>
        <dbReference type="ARBA" id="ARBA00023015"/>
    </source>
</evidence>
<dbReference type="Gene3D" id="3.40.50.880">
    <property type="match status" value="1"/>
</dbReference>
<dbReference type="SMART" id="SM00342">
    <property type="entry name" value="HTH_ARAC"/>
    <property type="match status" value="1"/>
</dbReference>
<dbReference type="CDD" id="cd03137">
    <property type="entry name" value="GATase1_AraC_1"/>
    <property type="match status" value="1"/>
</dbReference>
<dbReference type="RefSeq" id="WP_055111725.1">
    <property type="nucleotide sequence ID" value="NZ_CXWA01000005.1"/>
</dbReference>
<dbReference type="InterPro" id="IPR029062">
    <property type="entry name" value="Class_I_gatase-like"/>
</dbReference>
<dbReference type="InterPro" id="IPR018060">
    <property type="entry name" value="HTH_AraC"/>
</dbReference>
<dbReference type="EMBL" id="CXWC01000011">
    <property type="protein sequence ID" value="CTQ73546.1"/>
    <property type="molecule type" value="Genomic_DNA"/>
</dbReference>
<dbReference type="GO" id="GO:0043565">
    <property type="term" value="F:sequence-specific DNA binding"/>
    <property type="evidence" value="ECO:0007669"/>
    <property type="project" value="InterPro"/>
</dbReference>
<dbReference type="GeneID" id="97671037"/>
<accession>A0A0M6ZER6</accession>
<dbReference type="PANTHER" id="PTHR43130:SF3">
    <property type="entry name" value="HTH-TYPE TRANSCRIPTIONAL REGULATOR RV1931C"/>
    <property type="match status" value="1"/>
</dbReference>
<sequence length="328" mass="35827">MPSFSAKSRPVVVIVVFPDAKLLDITGPMQVFADAKVCGGEDYEIVLVSAEGGVQLMDTGVEISTEPMERWRDRKLHTLLISGGWGARAAAQDPKLLEDTVLLADQSERIGSVCTGAFVLAASGLLDGHRAVTHWYSCDDLACQHPKVKVEPDRMFVKDGNVWTSAGVTAGIDMALAMVAEDSGRKVAVRLAQTLVVYMIRPGGQTQFSSALLGQINDASGRFDALHTWIGENLKGDLRVDRLAEQAGMSERNFTRVYRATTGRTPAKTIELFRVAAARDLLEDTALPVATIAQRTGFEDDERLRRAMQRVLGISPKEYRNRFGFGKS</sequence>